<dbReference type="PANTHER" id="PTHR43196:SF2">
    <property type="entry name" value="PHOSPHOADENOSINE PHOSPHOSULFATE REDUCTASE"/>
    <property type="match status" value="1"/>
</dbReference>
<dbReference type="InterPro" id="IPR002500">
    <property type="entry name" value="PAPS_reduct_dom"/>
</dbReference>
<gene>
    <name evidence="3" type="ORF">METZ01_LOCUS120467</name>
</gene>
<organism evidence="3">
    <name type="scientific">marine metagenome</name>
    <dbReference type="NCBI Taxonomy" id="408172"/>
    <lineage>
        <taxon>unclassified sequences</taxon>
        <taxon>metagenomes</taxon>
        <taxon>ecological metagenomes</taxon>
    </lineage>
</organism>
<accession>A0A381XTQ3</accession>
<dbReference type="PANTHER" id="PTHR43196">
    <property type="entry name" value="SULFATE ADENYLYLTRANSFERASE SUBUNIT 2"/>
    <property type="match status" value="1"/>
</dbReference>
<dbReference type="GO" id="GO:0003824">
    <property type="term" value="F:catalytic activity"/>
    <property type="evidence" value="ECO:0007669"/>
    <property type="project" value="InterPro"/>
</dbReference>
<dbReference type="NCBIfam" id="TIGR03183">
    <property type="entry name" value="DNA_S_dndC"/>
    <property type="match status" value="1"/>
</dbReference>
<dbReference type="Gene3D" id="3.40.50.620">
    <property type="entry name" value="HUPs"/>
    <property type="match status" value="1"/>
</dbReference>
<proteinExistence type="predicted"/>
<feature type="domain" description="Phosphoadenosine phosphosulphate reductase" evidence="2">
    <location>
        <begin position="81"/>
        <end position="172"/>
    </location>
</feature>
<name>A0A381XTQ3_9ZZZZ</name>
<evidence type="ECO:0000256" key="1">
    <source>
        <dbReference type="SAM" id="MobiDB-lite"/>
    </source>
</evidence>
<feature type="non-terminal residue" evidence="3">
    <location>
        <position position="1"/>
    </location>
</feature>
<dbReference type="InterPro" id="IPR014729">
    <property type="entry name" value="Rossmann-like_a/b/a_fold"/>
</dbReference>
<dbReference type="InterPro" id="IPR050128">
    <property type="entry name" value="Sulfate_adenylyltrnsfr_sub2"/>
</dbReference>
<protein>
    <recommendedName>
        <fullName evidence="2">Phosphoadenosine phosphosulphate reductase domain-containing protein</fullName>
    </recommendedName>
</protein>
<feature type="region of interest" description="Disordered" evidence="1">
    <location>
        <begin position="435"/>
        <end position="471"/>
    </location>
</feature>
<dbReference type="SUPFAM" id="SSF52402">
    <property type="entry name" value="Adenine nucleotide alpha hydrolases-like"/>
    <property type="match status" value="1"/>
</dbReference>
<dbReference type="AlphaFoldDB" id="A0A381XTQ3"/>
<dbReference type="EMBL" id="UINC01016194">
    <property type="protein sequence ID" value="SVA67613.1"/>
    <property type="molecule type" value="Genomic_DNA"/>
</dbReference>
<dbReference type="Pfam" id="PF01507">
    <property type="entry name" value="PAPS_reduct"/>
    <property type="match status" value="1"/>
</dbReference>
<dbReference type="InterPro" id="IPR017598">
    <property type="entry name" value="SulphurTrfase_DndC"/>
</dbReference>
<evidence type="ECO:0000259" key="2">
    <source>
        <dbReference type="Pfam" id="PF01507"/>
    </source>
</evidence>
<reference evidence="3" key="1">
    <citation type="submission" date="2018-05" db="EMBL/GenBank/DDBJ databases">
        <authorList>
            <person name="Lanie J.A."/>
            <person name="Ng W.-L."/>
            <person name="Kazmierczak K.M."/>
            <person name="Andrzejewski T.M."/>
            <person name="Davidsen T.M."/>
            <person name="Wayne K.J."/>
            <person name="Tettelin H."/>
            <person name="Glass J.I."/>
            <person name="Rusch D."/>
            <person name="Podicherti R."/>
            <person name="Tsui H.-C.T."/>
            <person name="Winkler M.E."/>
        </authorList>
    </citation>
    <scope>NUCLEOTIDE SEQUENCE</scope>
</reference>
<sequence>VQLVWNALSKLPKENLQKKIYVISSDTLVESPQISERIIGSLDKIEKVAKKTHLPISTNLLRPKLSDTFWVRLLGLGYPAPTPMFRWCTDMLKIANADRFIQDKVSEYGEAIVLLGMRKTESISRHQTMNLYKIENSLLSRHSKFPQTYVYTPLEDFSAEDVWNFLLQNKNPWGEENRDLLALYQDANASECPLVVDTSTPSCGGGRFGCWTCTVVEKQNYLTNLIENGEEWMEVLAELREDLKKTQDPDEWKNVREEKRRSGRVELKTHGSKCKKCSFLNDNSAKICVKCSEPLIKYTPGPYTMKFRRWYLEKLLRGQIRVRKESPDPNMTLILEEEIHEIQRIWRMEQGDWQNSAYQIYEKVTGKKLESIKDDMGGFGQTEQELLEQSCSNHNVSFQLVSNLLNAEFETQGATRHSKVFGKIKTELQKEWRDTKNKEGMNKIIEELSEKREAEEKVKPTPKPPKDEDGM</sequence>
<evidence type="ECO:0000313" key="3">
    <source>
        <dbReference type="EMBL" id="SVA67613.1"/>
    </source>
</evidence>